<feature type="region of interest" description="Disordered" evidence="1">
    <location>
        <begin position="120"/>
        <end position="141"/>
    </location>
</feature>
<dbReference type="RefSeq" id="WP_231507915.1">
    <property type="nucleotide sequence ID" value="NZ_JBIRUQ010000001.1"/>
</dbReference>
<comment type="caution">
    <text evidence="2">The sequence shown here is derived from an EMBL/GenBank/DDBJ whole genome shotgun (WGS) entry which is preliminary data.</text>
</comment>
<dbReference type="EMBL" id="JBIRUQ010000001">
    <property type="protein sequence ID" value="MFI1459594.1"/>
    <property type="molecule type" value="Genomic_DNA"/>
</dbReference>
<gene>
    <name evidence="2" type="ORF">ACH4WX_02600</name>
</gene>
<evidence type="ECO:0000256" key="1">
    <source>
        <dbReference type="SAM" id="MobiDB-lite"/>
    </source>
</evidence>
<dbReference type="Proteomes" id="UP001611263">
    <property type="component" value="Unassembled WGS sequence"/>
</dbReference>
<organism evidence="2 3">
    <name type="scientific">Nocardia carnea</name>
    <dbReference type="NCBI Taxonomy" id="37328"/>
    <lineage>
        <taxon>Bacteria</taxon>
        <taxon>Bacillati</taxon>
        <taxon>Actinomycetota</taxon>
        <taxon>Actinomycetes</taxon>
        <taxon>Mycobacteriales</taxon>
        <taxon>Nocardiaceae</taxon>
        <taxon>Nocardia</taxon>
    </lineage>
</organism>
<evidence type="ECO:0000313" key="2">
    <source>
        <dbReference type="EMBL" id="MFI1459594.1"/>
    </source>
</evidence>
<dbReference type="GeneID" id="93506159"/>
<protein>
    <submittedName>
        <fullName evidence="2">Uncharacterized protein</fullName>
    </submittedName>
</protein>
<keyword evidence="3" id="KW-1185">Reference proteome</keyword>
<reference evidence="2 3" key="1">
    <citation type="submission" date="2024-10" db="EMBL/GenBank/DDBJ databases">
        <title>The Natural Products Discovery Center: Release of the First 8490 Sequenced Strains for Exploring Actinobacteria Biosynthetic Diversity.</title>
        <authorList>
            <person name="Kalkreuter E."/>
            <person name="Kautsar S.A."/>
            <person name="Yang D."/>
            <person name="Bader C.D."/>
            <person name="Teijaro C.N."/>
            <person name="Fluegel L."/>
            <person name="Davis C.M."/>
            <person name="Simpson J.R."/>
            <person name="Lauterbach L."/>
            <person name="Steele A.D."/>
            <person name="Gui C."/>
            <person name="Meng S."/>
            <person name="Li G."/>
            <person name="Viehrig K."/>
            <person name="Ye F."/>
            <person name="Su P."/>
            <person name="Kiefer A.F."/>
            <person name="Nichols A."/>
            <person name="Cepeda A.J."/>
            <person name="Yan W."/>
            <person name="Fan B."/>
            <person name="Jiang Y."/>
            <person name="Adhikari A."/>
            <person name="Zheng C.-J."/>
            <person name="Schuster L."/>
            <person name="Cowan T.M."/>
            <person name="Smanski M.J."/>
            <person name="Chevrette M.G."/>
            <person name="De Carvalho L.P.S."/>
            <person name="Shen B."/>
        </authorList>
    </citation>
    <scope>NUCLEOTIDE SEQUENCE [LARGE SCALE GENOMIC DNA]</scope>
    <source>
        <strain evidence="2 3">NPDC020568</strain>
    </source>
</reference>
<feature type="region of interest" description="Disordered" evidence="1">
    <location>
        <begin position="1"/>
        <end position="25"/>
    </location>
</feature>
<accession>A0ABW7TIG6</accession>
<evidence type="ECO:0000313" key="3">
    <source>
        <dbReference type="Proteomes" id="UP001611263"/>
    </source>
</evidence>
<proteinExistence type="predicted"/>
<feature type="compositionally biased region" description="Low complexity" evidence="1">
    <location>
        <begin position="122"/>
        <end position="131"/>
    </location>
</feature>
<name>A0ABW7TIG6_9NOCA</name>
<sequence>MTERVTDRPAAGFPRGPANTGDFSASRRFSRRAALRVAGGGTAGLLMVPALVSCAEDPITEPDVLAAQEFSARTDATAATAAIAIDPARTAALTTIANERTAHADALRTEIDRAIGVYGDGTTPAVQTPSPTTTPAPSTPPSIDALRDQLGASQRAAADLAVTQSGYRAGPLASISAACAVQVGVLLG</sequence>